<dbReference type="SUPFAM" id="SSF53850">
    <property type="entry name" value="Periplasmic binding protein-like II"/>
    <property type="match status" value="1"/>
</dbReference>
<keyword evidence="3 5" id="KW-0732">Signal</keyword>
<accession>H0I289</accession>
<dbReference type="PANTHER" id="PTHR35936:SF17">
    <property type="entry name" value="ARGININE-BINDING EXTRACELLULAR PROTEIN ARTP"/>
    <property type="match status" value="1"/>
</dbReference>
<dbReference type="GO" id="GO:0030313">
    <property type="term" value="C:cell envelope"/>
    <property type="evidence" value="ECO:0007669"/>
    <property type="project" value="UniProtKB-SubCell"/>
</dbReference>
<comment type="subcellular location">
    <subcellularLocation>
        <location evidence="1">Cell envelope</location>
    </subcellularLocation>
</comment>
<evidence type="ECO:0000313" key="8">
    <source>
        <dbReference type="Proteomes" id="UP000003250"/>
    </source>
</evidence>
<evidence type="ECO:0000256" key="4">
    <source>
        <dbReference type="RuleBase" id="RU003744"/>
    </source>
</evidence>
<organism evidence="7 8">
    <name type="scientific">Mesorhizobium alhagi CCNWXJ12-2</name>
    <dbReference type="NCBI Taxonomy" id="1107882"/>
    <lineage>
        <taxon>Bacteria</taxon>
        <taxon>Pseudomonadati</taxon>
        <taxon>Pseudomonadota</taxon>
        <taxon>Alphaproteobacteria</taxon>
        <taxon>Hyphomicrobiales</taxon>
        <taxon>Phyllobacteriaceae</taxon>
        <taxon>Allomesorhizobium</taxon>
    </lineage>
</organism>
<dbReference type="Gene3D" id="3.40.190.10">
    <property type="entry name" value="Periplasmic binding protein-like II"/>
    <property type="match status" value="2"/>
</dbReference>
<feature type="chain" id="PRO_5003534309" evidence="5">
    <location>
        <begin position="27"/>
        <end position="282"/>
    </location>
</feature>
<feature type="signal peptide" evidence="5">
    <location>
        <begin position="1"/>
        <end position="26"/>
    </location>
</feature>
<evidence type="ECO:0000256" key="3">
    <source>
        <dbReference type="ARBA" id="ARBA00022729"/>
    </source>
</evidence>
<dbReference type="InterPro" id="IPR001638">
    <property type="entry name" value="Solute-binding_3/MltF_N"/>
</dbReference>
<dbReference type="InterPro" id="IPR018313">
    <property type="entry name" value="SBP_3_CS"/>
</dbReference>
<dbReference type="PATRIC" id="fig|1107882.3.peg.6372"/>
<dbReference type="AlphaFoldDB" id="H0I289"/>
<proteinExistence type="inferred from homology"/>
<dbReference type="SMART" id="SM00062">
    <property type="entry name" value="PBPb"/>
    <property type="match status" value="1"/>
</dbReference>
<dbReference type="PANTHER" id="PTHR35936">
    <property type="entry name" value="MEMBRANE-BOUND LYTIC MUREIN TRANSGLYCOSYLASE F"/>
    <property type="match status" value="1"/>
</dbReference>
<gene>
    <name evidence="7" type="ORF">MAXJ12_32974</name>
</gene>
<dbReference type="Proteomes" id="UP000003250">
    <property type="component" value="Unassembled WGS sequence"/>
</dbReference>
<sequence>MDIVRFGIRGLVCAIGFSLTAMGAQAETKPTAITIATEGAYEPWNFTAPDGTLQGFEVDLANDLCDRMKVTCTIVAQDWDGLIPSLTAKKFDAIMASMIVTEKRLAVIAFSKSYAPTSAGFMVEKAGLLAELPGTGTTIDLGADPAKVEADLAPLRAALAGKTIGAQVSTANVAFLDQYFKDTLDTREYKTVEQHDLDLRAGRIDGVVAQISALNATLEKPDFQDFAVAGPTLVNGVFGQGIAAGLRQEDTVLKSMFDEAITASEQEGTIDRLAKKWFGPDR</sequence>
<evidence type="ECO:0000259" key="6">
    <source>
        <dbReference type="SMART" id="SM00062"/>
    </source>
</evidence>
<dbReference type="EMBL" id="AHAM01000298">
    <property type="protein sequence ID" value="EHK52901.1"/>
    <property type="molecule type" value="Genomic_DNA"/>
</dbReference>
<dbReference type="PROSITE" id="PS01039">
    <property type="entry name" value="SBP_BACTERIAL_3"/>
    <property type="match status" value="1"/>
</dbReference>
<name>H0I289_9HYPH</name>
<comment type="similarity">
    <text evidence="2 4">Belongs to the bacterial solute-binding protein 3 family.</text>
</comment>
<evidence type="ECO:0000256" key="1">
    <source>
        <dbReference type="ARBA" id="ARBA00004196"/>
    </source>
</evidence>
<evidence type="ECO:0000313" key="7">
    <source>
        <dbReference type="EMBL" id="EHK52901.1"/>
    </source>
</evidence>
<evidence type="ECO:0000256" key="2">
    <source>
        <dbReference type="ARBA" id="ARBA00010333"/>
    </source>
</evidence>
<protein>
    <submittedName>
        <fullName evidence="7">Octopine ABC transporter substrate-binding protein</fullName>
    </submittedName>
</protein>
<evidence type="ECO:0000256" key="5">
    <source>
        <dbReference type="SAM" id="SignalP"/>
    </source>
</evidence>
<dbReference type="OrthoDB" id="9807134at2"/>
<feature type="domain" description="Solute-binding protein family 3/N-terminal" evidence="6">
    <location>
        <begin position="32"/>
        <end position="281"/>
    </location>
</feature>
<dbReference type="Pfam" id="PF00497">
    <property type="entry name" value="SBP_bac_3"/>
    <property type="match status" value="1"/>
</dbReference>
<reference evidence="7 8" key="1">
    <citation type="journal article" date="2012" name="J. Bacteriol.">
        <title>Draft Genome Sequence of Mesorhizobium alhagi CCNWXJ12-2T, a Novel Salt-Resistant Species Isolated from the Desert of Northwestern China.</title>
        <authorList>
            <person name="Zhou M."/>
            <person name="Chen W."/>
            <person name="Chen H."/>
            <person name="Wei G."/>
        </authorList>
    </citation>
    <scope>NUCLEOTIDE SEQUENCE [LARGE SCALE GENOMIC DNA]</scope>
    <source>
        <strain evidence="7 8">CCNWXJ12-2</strain>
    </source>
</reference>
<keyword evidence="8" id="KW-1185">Reference proteome</keyword>